<evidence type="ECO:0000313" key="3">
    <source>
        <dbReference type="Proteomes" id="UP001485043"/>
    </source>
</evidence>
<feature type="compositionally biased region" description="Polar residues" evidence="1">
    <location>
        <begin position="130"/>
        <end position="139"/>
    </location>
</feature>
<dbReference type="AlphaFoldDB" id="A0AAW1RMY0"/>
<sequence>MAAQFAHADSCTGEPRQNTPCGSDESGHQDPQEAHNPGRSEHLQLSSRPIGLHTADAALKAAVEAGTADALQAAIRAAVTHMAAASSTEADLSQTKSKLLAAKHMLQRVQASSSRRPKCAAAQRQRKHPTQTAAGSPRTSRQRNGRVDISDVSAAGSEQHGKWYKTALSKWGS</sequence>
<feature type="compositionally biased region" description="Basic and acidic residues" evidence="1">
    <location>
        <begin position="25"/>
        <end position="42"/>
    </location>
</feature>
<evidence type="ECO:0000313" key="2">
    <source>
        <dbReference type="EMBL" id="KAK9835111.1"/>
    </source>
</evidence>
<proteinExistence type="predicted"/>
<protein>
    <submittedName>
        <fullName evidence="2">Uncharacterized protein</fullName>
    </submittedName>
</protein>
<keyword evidence="3" id="KW-1185">Reference proteome</keyword>
<dbReference type="Proteomes" id="UP001485043">
    <property type="component" value="Unassembled WGS sequence"/>
</dbReference>
<feature type="region of interest" description="Disordered" evidence="1">
    <location>
        <begin position="1"/>
        <end position="49"/>
    </location>
</feature>
<feature type="region of interest" description="Disordered" evidence="1">
    <location>
        <begin position="107"/>
        <end position="158"/>
    </location>
</feature>
<dbReference type="EMBL" id="JALJOV010002070">
    <property type="protein sequence ID" value="KAK9835111.1"/>
    <property type="molecule type" value="Genomic_DNA"/>
</dbReference>
<organism evidence="2 3">
    <name type="scientific">Apatococcus fuscideae</name>
    <dbReference type="NCBI Taxonomy" id="2026836"/>
    <lineage>
        <taxon>Eukaryota</taxon>
        <taxon>Viridiplantae</taxon>
        <taxon>Chlorophyta</taxon>
        <taxon>core chlorophytes</taxon>
        <taxon>Trebouxiophyceae</taxon>
        <taxon>Chlorellales</taxon>
        <taxon>Chlorellaceae</taxon>
        <taxon>Apatococcus</taxon>
    </lineage>
</organism>
<evidence type="ECO:0000256" key="1">
    <source>
        <dbReference type="SAM" id="MobiDB-lite"/>
    </source>
</evidence>
<gene>
    <name evidence="2" type="ORF">WJX84_005675</name>
</gene>
<accession>A0AAW1RMY0</accession>
<comment type="caution">
    <text evidence="2">The sequence shown here is derived from an EMBL/GenBank/DDBJ whole genome shotgun (WGS) entry which is preliminary data.</text>
</comment>
<name>A0AAW1RMY0_9CHLO</name>
<reference evidence="2 3" key="1">
    <citation type="journal article" date="2024" name="Nat. Commun.">
        <title>Phylogenomics reveals the evolutionary origins of lichenization in chlorophyte algae.</title>
        <authorList>
            <person name="Puginier C."/>
            <person name="Libourel C."/>
            <person name="Otte J."/>
            <person name="Skaloud P."/>
            <person name="Haon M."/>
            <person name="Grisel S."/>
            <person name="Petersen M."/>
            <person name="Berrin J.G."/>
            <person name="Delaux P.M."/>
            <person name="Dal Grande F."/>
            <person name="Keller J."/>
        </authorList>
    </citation>
    <scope>NUCLEOTIDE SEQUENCE [LARGE SCALE GENOMIC DNA]</scope>
    <source>
        <strain evidence="2 3">SAG 2523</strain>
    </source>
</reference>